<protein>
    <submittedName>
        <fullName evidence="1">Uncharacterized protein</fullName>
    </submittedName>
</protein>
<evidence type="ECO:0000313" key="1">
    <source>
        <dbReference type="EMBL" id="PCG79309.1"/>
    </source>
</evidence>
<accession>A0A2A4K5G5</accession>
<comment type="caution">
    <text evidence="1">The sequence shown here is derived from an EMBL/GenBank/DDBJ whole genome shotgun (WGS) entry which is preliminary data.</text>
</comment>
<dbReference type="AlphaFoldDB" id="A0A2A4K5G5"/>
<gene>
    <name evidence="1" type="ORF">B5V51_1235</name>
</gene>
<organism evidence="1">
    <name type="scientific">Heliothis virescens</name>
    <name type="common">Tobacco budworm moth</name>
    <dbReference type="NCBI Taxonomy" id="7102"/>
    <lineage>
        <taxon>Eukaryota</taxon>
        <taxon>Metazoa</taxon>
        <taxon>Ecdysozoa</taxon>
        <taxon>Arthropoda</taxon>
        <taxon>Hexapoda</taxon>
        <taxon>Insecta</taxon>
        <taxon>Pterygota</taxon>
        <taxon>Neoptera</taxon>
        <taxon>Endopterygota</taxon>
        <taxon>Lepidoptera</taxon>
        <taxon>Glossata</taxon>
        <taxon>Ditrysia</taxon>
        <taxon>Noctuoidea</taxon>
        <taxon>Noctuidae</taxon>
        <taxon>Heliothinae</taxon>
        <taxon>Heliothis</taxon>
    </lineage>
</organism>
<name>A0A2A4K5G5_HELVI</name>
<proteinExistence type="predicted"/>
<sequence length="78" mass="9329">MRAMVIHNAELKAFRLGKVEVKDLGFMLLLLFYKHSKEKAQYHKRLKEKLVQHWHRDYKKNITSMSDLHRGSAIKSSY</sequence>
<dbReference type="EMBL" id="NWSH01000124">
    <property type="protein sequence ID" value="PCG79309.1"/>
    <property type="molecule type" value="Genomic_DNA"/>
</dbReference>
<reference evidence="1" key="1">
    <citation type="submission" date="2017-09" db="EMBL/GenBank/DDBJ databases">
        <title>Contemporary evolution of a Lepidopteran species, Heliothis virescens, in response to modern agricultural practices.</title>
        <authorList>
            <person name="Fritz M.L."/>
            <person name="Deyonke A.M."/>
            <person name="Papanicolaou A."/>
            <person name="Micinski S."/>
            <person name="Westbrook J."/>
            <person name="Gould F."/>
        </authorList>
    </citation>
    <scope>NUCLEOTIDE SEQUENCE [LARGE SCALE GENOMIC DNA]</scope>
    <source>
        <strain evidence="1">HvINT-</strain>
        <tissue evidence="1">Whole body</tissue>
    </source>
</reference>